<protein>
    <submittedName>
        <fullName evidence="1">Uncharacterized protein</fullName>
    </submittedName>
</protein>
<dbReference type="Proteomes" id="UP000268093">
    <property type="component" value="Unassembled WGS sequence"/>
</dbReference>
<gene>
    <name evidence="1" type="ORF">BC936DRAFT_147473</name>
</gene>
<reference evidence="1 2" key="1">
    <citation type="journal article" date="2018" name="New Phytol.">
        <title>Phylogenomics of Endogonaceae and evolution of mycorrhizas within Mucoromycota.</title>
        <authorList>
            <person name="Chang Y."/>
            <person name="Desiro A."/>
            <person name="Na H."/>
            <person name="Sandor L."/>
            <person name="Lipzen A."/>
            <person name="Clum A."/>
            <person name="Barry K."/>
            <person name="Grigoriev I.V."/>
            <person name="Martin F.M."/>
            <person name="Stajich J.E."/>
            <person name="Smith M.E."/>
            <person name="Bonito G."/>
            <person name="Spatafora J.W."/>
        </authorList>
    </citation>
    <scope>NUCLEOTIDE SEQUENCE [LARGE SCALE GENOMIC DNA]</scope>
    <source>
        <strain evidence="1 2">GMNB39</strain>
    </source>
</reference>
<evidence type="ECO:0000313" key="1">
    <source>
        <dbReference type="EMBL" id="RUP45996.1"/>
    </source>
</evidence>
<evidence type="ECO:0000313" key="2">
    <source>
        <dbReference type="Proteomes" id="UP000268093"/>
    </source>
</evidence>
<sequence length="163" mass="18771">MLRKRHLKSFLQRHECQRQMVTKTNIKVKKQKMYIVCHDTPHNYGSNRTDSPASVSISLTSQTVEDNIEEGGDDQHYHKAPSMKPMIEITSVTPSGDKAEEIQDSEQITVDLTEIATQLQREPLAEWIVGDINVTQRFRKYQKDVLAKAEIDGLTWNDIYEVL</sequence>
<proteinExistence type="predicted"/>
<dbReference type="EMBL" id="RBNI01006482">
    <property type="protein sequence ID" value="RUP45996.1"/>
    <property type="molecule type" value="Genomic_DNA"/>
</dbReference>
<name>A0A433D572_9FUNG</name>
<organism evidence="1 2">
    <name type="scientific">Jimgerdemannia flammicorona</name>
    <dbReference type="NCBI Taxonomy" id="994334"/>
    <lineage>
        <taxon>Eukaryota</taxon>
        <taxon>Fungi</taxon>
        <taxon>Fungi incertae sedis</taxon>
        <taxon>Mucoromycota</taxon>
        <taxon>Mucoromycotina</taxon>
        <taxon>Endogonomycetes</taxon>
        <taxon>Endogonales</taxon>
        <taxon>Endogonaceae</taxon>
        <taxon>Jimgerdemannia</taxon>
    </lineage>
</organism>
<comment type="caution">
    <text evidence="1">The sequence shown here is derived from an EMBL/GenBank/DDBJ whole genome shotgun (WGS) entry which is preliminary data.</text>
</comment>
<keyword evidence="2" id="KW-1185">Reference proteome</keyword>
<dbReference type="AlphaFoldDB" id="A0A433D572"/>
<accession>A0A433D572</accession>